<sequence length="1497" mass="169036">MSRHERVPRRYRLDNQSRAGHDGIGHPSITLFSEDNVFPSSFKFTFDTIRDNVFRLCFTSDTHPLPPYPSVKPPSVVLAETPKIDFNLDRQTKTIKTGKAEALVEWSSTPIVCLKLTGGHEPIYEDLSFRSYVVDGPGIAHYSKYKKHTLHVGLGEKAAPMDLSGRHFSITASDTFGYDAYLTDPLYKHIPLLINITRHGCVGVFSTTHARATWSIGSEIDGLWGHFKAYRQAYGGLEEYLIVGKKVEEIVRTYAEIAGFPLLVPRYMMGYVGGGMKYSMQDQPRAADAILRFLSECEEKDIPISAFQMSSGYTVAETEPKTRNVFTWNRHRFPDPRVFTRECLRRGVRLLANIKPYVLANHPEYKKLVDAGALFYDPVTKSSAVARLWSAGGGESGEGGHIDFTSKTGFEWWYNGCRALKEVGIDAMWNDNNEYNIPSDDWVCALETVVAGEAQKASERATAGTMRYASCSWGGDNVTSWESMKGGNALALNAGFSLLQCYGHDIGGRYWEIKPPEINVVRSADYQTQGFEGPQPSPELLSHLTAVPPQKWTGWGYESDPEVWGKEITNGETQYWLGDALLIAGVYEPGKTSARVYLPKNTEHSAIDWGFLNTNAPYQHLPSGQWHTVTSAWYDSIPVLAKCGTAVPVGKNRVTTCRRGIQEDEDEFPGMEKDDWRGLEIFPPPKCFGRSVELSSIPNGSFTFENSWMEDDGISAQSKLDICTVRVAYTISSVPGDGIIVKVAVEKTKSWEPLWLAHGLDVILPVGEERSNFNESHSVPALLKVETGEGGDGGISNAIRNEKYSALSWCWGSDDTLKHEIYIHEGNDVFSLGVRKNLYDALLALRRTNKNITLWVDAVCINQNAFFERNHQIQLMSLIYGLAESVLVWLGEADDDSKAAMRFIREKMLQLSQFDECFKEDAAPKWRSFLNFMRRPWFSRSWIIQEIALARDAKVICGRQDSDRIQWDDFADAVQLFVDIETSSHRISNLIQKRTDFHNKPRTFEDVSSLPAAILVEATRSLFGKYDAGLDRGTQREPVMKLEYLAWHFSVFEVTVPHDSIYALLSISSDAVPAGARKSPEATDSNEPVPNAPTNTDILKKYKSELIEWTVSHSRRTHARQFTVDYEEDYVEACREFVEFCIHNADPSRALDILCRPWSQPQEKIGSPTLSARNYSATGRKPVASRFLRFDSPKSPDYYNMFVFGFELDEIEEVQDASQGGHVPIEWARACGWTSVDQQAPEEFWRTLVADRGWLSATPPKYFSRACQEAFRSAFYTGYLRPSDHISHGHSSVLADFCRRVEVVVWNRALVKTKSNRIGLVPKGVQKGDLVSILYGCSVPVILRRFKKNATEYEREKMEKDKEKKEKWAYHAKNFISAIERRRTRRRESNAQTALSPISPRAQAFFSDSVPTKSARSHSSMSPSKAPMKPPKPDRLLSERSAVVDFDSYDSDPFSALTPTQHYHLFKGECYIHGMMDGQAIQYREKSGIQNSLFEIR</sequence>
<dbReference type="GO" id="GO:0005975">
    <property type="term" value="P:carbohydrate metabolic process"/>
    <property type="evidence" value="ECO:0007669"/>
    <property type="project" value="InterPro"/>
</dbReference>
<dbReference type="SUPFAM" id="SSF74650">
    <property type="entry name" value="Galactose mutarotase-like"/>
    <property type="match status" value="1"/>
</dbReference>
<evidence type="ECO:0000259" key="5">
    <source>
        <dbReference type="Pfam" id="PF13802"/>
    </source>
</evidence>
<dbReference type="Proteomes" id="UP000028545">
    <property type="component" value="Unassembled WGS sequence"/>
</dbReference>
<dbReference type="RefSeq" id="XP_016644861.1">
    <property type="nucleotide sequence ID" value="XM_016785485.1"/>
</dbReference>
<dbReference type="PANTHER" id="PTHR24148">
    <property type="entry name" value="ANKYRIN REPEAT DOMAIN-CONTAINING PROTEIN 39 HOMOLOG-RELATED"/>
    <property type="match status" value="1"/>
</dbReference>
<proteinExistence type="inferred from homology"/>
<feature type="domain" description="Glycoside hydrolase family 31 TIM barrel" evidence="3">
    <location>
        <begin position="262"/>
        <end position="436"/>
    </location>
</feature>
<keyword evidence="8" id="KW-1185">Reference proteome</keyword>
<dbReference type="InterPro" id="IPR017853">
    <property type="entry name" value="GH"/>
</dbReference>
<dbReference type="Gene3D" id="3.20.20.80">
    <property type="entry name" value="Glycosidases"/>
    <property type="match status" value="1"/>
</dbReference>
<feature type="domain" description="Glycoside hydrolase family 31 N-terminal" evidence="5">
    <location>
        <begin position="44"/>
        <end position="212"/>
    </location>
</feature>
<feature type="region of interest" description="Disordered" evidence="2">
    <location>
        <begin position="1"/>
        <end position="22"/>
    </location>
</feature>
<evidence type="ECO:0000259" key="6">
    <source>
        <dbReference type="Pfam" id="PF21365"/>
    </source>
</evidence>
<protein>
    <recommendedName>
        <fullName evidence="9">Heterokaryon incompatibility domain-containing protein</fullName>
    </recommendedName>
</protein>
<feature type="compositionally biased region" description="Low complexity" evidence="2">
    <location>
        <begin position="1413"/>
        <end position="1427"/>
    </location>
</feature>
<dbReference type="Pfam" id="PF01055">
    <property type="entry name" value="Glyco_hydro_31_2nd"/>
    <property type="match status" value="2"/>
</dbReference>
<evidence type="ECO:0000256" key="2">
    <source>
        <dbReference type="SAM" id="MobiDB-lite"/>
    </source>
</evidence>
<accession>A0A084GCK0</accession>
<evidence type="ECO:0000256" key="1">
    <source>
        <dbReference type="ARBA" id="ARBA00007806"/>
    </source>
</evidence>
<feature type="domain" description="Glycosyl hydrolase family 31 C-terminal" evidence="6">
    <location>
        <begin position="548"/>
        <end position="646"/>
    </location>
</feature>
<gene>
    <name evidence="7" type="ORF">SAPIO_CDS2485</name>
</gene>
<dbReference type="SUPFAM" id="SSF51011">
    <property type="entry name" value="Glycosyl hydrolase domain"/>
    <property type="match status" value="1"/>
</dbReference>
<evidence type="ECO:0000259" key="3">
    <source>
        <dbReference type="Pfam" id="PF01055"/>
    </source>
</evidence>
<dbReference type="InterPro" id="IPR025887">
    <property type="entry name" value="Glyco_hydro_31_N_dom"/>
</dbReference>
<reference evidence="7 8" key="1">
    <citation type="journal article" date="2014" name="Genome Announc.">
        <title>Draft genome sequence of the pathogenic fungus Scedosporium apiospermum.</title>
        <authorList>
            <person name="Vandeputte P."/>
            <person name="Ghamrawi S."/>
            <person name="Rechenmann M."/>
            <person name="Iltis A."/>
            <person name="Giraud S."/>
            <person name="Fleury M."/>
            <person name="Thornton C."/>
            <person name="Delhaes L."/>
            <person name="Meyer W."/>
            <person name="Papon N."/>
            <person name="Bouchara J.P."/>
        </authorList>
    </citation>
    <scope>NUCLEOTIDE SEQUENCE [LARGE SCALE GENOMIC DNA]</scope>
    <source>
        <strain evidence="7 8">IHEM 14462</strain>
    </source>
</reference>
<evidence type="ECO:0008006" key="9">
    <source>
        <dbReference type="Google" id="ProtNLM"/>
    </source>
</evidence>
<dbReference type="Pfam" id="PF06985">
    <property type="entry name" value="HET"/>
    <property type="match status" value="1"/>
</dbReference>
<feature type="region of interest" description="Disordered" evidence="2">
    <location>
        <begin position="1075"/>
        <end position="1095"/>
    </location>
</feature>
<dbReference type="Gene3D" id="2.60.40.1180">
    <property type="entry name" value="Golgi alpha-mannosidase II"/>
    <property type="match status" value="1"/>
</dbReference>
<dbReference type="InterPro" id="IPR000322">
    <property type="entry name" value="Glyco_hydro_31_TIM"/>
</dbReference>
<dbReference type="HOGENOM" id="CLU_248853_0_0_1"/>
<dbReference type="GO" id="GO:0004553">
    <property type="term" value="F:hydrolase activity, hydrolyzing O-glycosyl compounds"/>
    <property type="evidence" value="ECO:0007669"/>
    <property type="project" value="InterPro"/>
</dbReference>
<feature type="compositionally biased region" description="Basic residues" evidence="2">
    <location>
        <begin position="1"/>
        <end position="10"/>
    </location>
</feature>
<feature type="domain" description="Glycoside hydrolase family 31 TIM barrel" evidence="3">
    <location>
        <begin position="461"/>
        <end position="508"/>
    </location>
</feature>
<dbReference type="GO" id="GO:0030246">
    <property type="term" value="F:carbohydrate binding"/>
    <property type="evidence" value="ECO:0007669"/>
    <property type="project" value="InterPro"/>
</dbReference>
<name>A0A084GCK0_PSEDA</name>
<dbReference type="Pfam" id="PF13802">
    <property type="entry name" value="Gal_mutarotas_2"/>
    <property type="match status" value="1"/>
</dbReference>
<evidence type="ECO:0000313" key="7">
    <source>
        <dbReference type="EMBL" id="KEZ45062.1"/>
    </source>
</evidence>
<dbReference type="VEuPathDB" id="FungiDB:SAPIO_CDS2485"/>
<dbReference type="OrthoDB" id="1334205at2759"/>
<dbReference type="InterPro" id="IPR011013">
    <property type="entry name" value="Gal_mutarotase_sf_dom"/>
</dbReference>
<evidence type="ECO:0000259" key="4">
    <source>
        <dbReference type="Pfam" id="PF06985"/>
    </source>
</evidence>
<dbReference type="InterPro" id="IPR010730">
    <property type="entry name" value="HET"/>
</dbReference>
<dbReference type="Gene3D" id="2.60.40.1760">
    <property type="entry name" value="glycosyl hydrolase (family 31)"/>
    <property type="match status" value="1"/>
</dbReference>
<dbReference type="EMBL" id="JOWA01000086">
    <property type="protein sequence ID" value="KEZ45062.1"/>
    <property type="molecule type" value="Genomic_DNA"/>
</dbReference>
<dbReference type="KEGG" id="sapo:SAPIO_CDS2485"/>
<dbReference type="PANTHER" id="PTHR24148:SF64">
    <property type="entry name" value="HETEROKARYON INCOMPATIBILITY DOMAIN-CONTAINING PROTEIN"/>
    <property type="match status" value="1"/>
</dbReference>
<evidence type="ECO:0000313" key="8">
    <source>
        <dbReference type="Proteomes" id="UP000028545"/>
    </source>
</evidence>
<feature type="compositionally biased region" description="Basic and acidic residues" evidence="2">
    <location>
        <begin position="11"/>
        <end position="22"/>
    </location>
</feature>
<organism evidence="7 8">
    <name type="scientific">Pseudallescheria apiosperma</name>
    <name type="common">Scedosporium apiospermum</name>
    <dbReference type="NCBI Taxonomy" id="563466"/>
    <lineage>
        <taxon>Eukaryota</taxon>
        <taxon>Fungi</taxon>
        <taxon>Dikarya</taxon>
        <taxon>Ascomycota</taxon>
        <taxon>Pezizomycotina</taxon>
        <taxon>Sordariomycetes</taxon>
        <taxon>Hypocreomycetidae</taxon>
        <taxon>Microascales</taxon>
        <taxon>Microascaceae</taxon>
        <taxon>Scedosporium</taxon>
    </lineage>
</organism>
<comment type="similarity">
    <text evidence="1">Belongs to the glycosyl hydrolase 31 family.</text>
</comment>
<dbReference type="CDD" id="cd14752">
    <property type="entry name" value="GH31_N"/>
    <property type="match status" value="1"/>
</dbReference>
<dbReference type="Pfam" id="PF21365">
    <property type="entry name" value="Glyco_hydro_31_3rd"/>
    <property type="match status" value="1"/>
</dbReference>
<feature type="compositionally biased region" description="Polar residues" evidence="2">
    <location>
        <begin position="1082"/>
        <end position="1095"/>
    </location>
</feature>
<dbReference type="SUPFAM" id="SSF51445">
    <property type="entry name" value="(Trans)glycosidases"/>
    <property type="match status" value="1"/>
</dbReference>
<comment type="caution">
    <text evidence="7">The sequence shown here is derived from an EMBL/GenBank/DDBJ whole genome shotgun (WGS) entry which is preliminary data.</text>
</comment>
<dbReference type="GeneID" id="27721557"/>
<dbReference type="InterPro" id="IPR052895">
    <property type="entry name" value="HetReg/Transcr_Mod"/>
</dbReference>
<feature type="domain" description="Heterokaryon incompatibility" evidence="4">
    <location>
        <begin position="804"/>
        <end position="946"/>
    </location>
</feature>
<dbReference type="InterPro" id="IPR013780">
    <property type="entry name" value="Glyco_hydro_b"/>
</dbReference>
<feature type="region of interest" description="Disordered" evidence="2">
    <location>
        <begin position="1407"/>
        <end position="1435"/>
    </location>
</feature>
<dbReference type="InterPro" id="IPR048395">
    <property type="entry name" value="Glyco_hydro_31_C"/>
</dbReference>